<keyword evidence="6 15" id="KW-0067">ATP-binding</keyword>
<comment type="function">
    <text evidence="12">Cell wall formation.</text>
</comment>
<evidence type="ECO:0000256" key="6">
    <source>
        <dbReference type="ARBA" id="ARBA00022840"/>
    </source>
</evidence>
<evidence type="ECO:0000256" key="12">
    <source>
        <dbReference type="HAMAP-Rule" id="MF_00047"/>
    </source>
</evidence>
<dbReference type="EC" id="6.3.2.4" evidence="12"/>
<dbReference type="PROSITE" id="PS00844">
    <property type="entry name" value="DALA_DALA_LIGASE_2"/>
    <property type="match status" value="1"/>
</dbReference>
<dbReference type="PROSITE" id="PS50975">
    <property type="entry name" value="ATP_GRASP"/>
    <property type="match status" value="1"/>
</dbReference>
<name>A0A4R7FRV2_9MICO</name>
<dbReference type="InterPro" id="IPR011761">
    <property type="entry name" value="ATP-grasp"/>
</dbReference>
<feature type="active site" evidence="13">
    <location>
        <position position="156"/>
    </location>
</feature>
<dbReference type="Gene3D" id="3.30.470.20">
    <property type="entry name" value="ATP-grasp fold, B domain"/>
    <property type="match status" value="1"/>
</dbReference>
<dbReference type="GO" id="GO:0009252">
    <property type="term" value="P:peptidoglycan biosynthetic process"/>
    <property type="evidence" value="ECO:0007669"/>
    <property type="project" value="UniProtKB-UniRule"/>
</dbReference>
<evidence type="ECO:0000256" key="5">
    <source>
        <dbReference type="ARBA" id="ARBA00022741"/>
    </source>
</evidence>
<dbReference type="PIRSF" id="PIRSF039102">
    <property type="entry name" value="Ddl/VanB"/>
    <property type="match status" value="1"/>
</dbReference>
<evidence type="ECO:0000256" key="8">
    <source>
        <dbReference type="ARBA" id="ARBA00022960"/>
    </source>
</evidence>
<dbReference type="PROSITE" id="PS00843">
    <property type="entry name" value="DALA_DALA_LIGASE_1"/>
    <property type="match status" value="1"/>
</dbReference>
<feature type="active site" evidence="13">
    <location>
        <position position="14"/>
    </location>
</feature>
<keyword evidence="8 12" id="KW-0133">Cell shape</keyword>
<evidence type="ECO:0000256" key="14">
    <source>
        <dbReference type="PIRSR" id="PIRSR039102-3"/>
    </source>
</evidence>
<keyword evidence="5 15" id="KW-0547">Nucleotide-binding</keyword>
<gene>
    <name evidence="12" type="primary">ddl</name>
    <name evidence="17" type="ORF">CLV52_1123</name>
</gene>
<dbReference type="InterPro" id="IPR011127">
    <property type="entry name" value="Dala_Dala_lig_N"/>
</dbReference>
<dbReference type="Proteomes" id="UP000295344">
    <property type="component" value="Unassembled WGS sequence"/>
</dbReference>
<evidence type="ECO:0000313" key="17">
    <source>
        <dbReference type="EMBL" id="TDS80557.1"/>
    </source>
</evidence>
<dbReference type="GO" id="GO:0071555">
    <property type="term" value="P:cell wall organization"/>
    <property type="evidence" value="ECO:0007669"/>
    <property type="project" value="UniProtKB-KW"/>
</dbReference>
<keyword evidence="12" id="KW-0963">Cytoplasm</keyword>
<dbReference type="HAMAP" id="MF_00047">
    <property type="entry name" value="Dala_Dala_lig"/>
    <property type="match status" value="1"/>
</dbReference>
<accession>A0A4R7FRV2</accession>
<dbReference type="RefSeq" id="WP_133765263.1">
    <property type="nucleotide sequence ID" value="NZ_BAAARP010000001.1"/>
</dbReference>
<evidence type="ECO:0000256" key="7">
    <source>
        <dbReference type="ARBA" id="ARBA00022842"/>
    </source>
</evidence>
<evidence type="ECO:0000313" key="18">
    <source>
        <dbReference type="Proteomes" id="UP000295344"/>
    </source>
</evidence>
<sequence length="330" mass="33012">MSRVAVLGGGRSSEHAVSLRSAAAVVEALVAGGHEAVPITIREDGVWCDAAGAFGATAAASLAGALPVLAACDVVLPVLHGAPGEDGAIAALADLAGLPVVGCPAIAGALAMDKHATKAVAAALGIGVAPGLLLLPGDPVPSALPPVVVKPTTAGSSVGVSVVTSPDALEEAVAAARAAGDAVLIERYVRGREVQLAVVERRDGSLTVAPPIEYGVDEGDVFDTSRKYDGTAVVRFPAAVEPGLEAALGDAAARLFRALGCAGLSRFDFFVTEDGFLLNEVNTMPGMTPQSGFPRMCRAAGLDLPALVDELVLVAQERGTSSTKVSSAAR</sequence>
<dbReference type="SUPFAM" id="SSF52440">
    <property type="entry name" value="PreATP-grasp domain"/>
    <property type="match status" value="1"/>
</dbReference>
<protein>
    <recommendedName>
        <fullName evidence="12">D-alanine--D-alanine ligase</fullName>
        <ecNumber evidence="12">6.3.2.4</ecNumber>
    </recommendedName>
    <alternativeName>
        <fullName evidence="12">D-Ala-D-Ala ligase</fullName>
    </alternativeName>
    <alternativeName>
        <fullName evidence="12">D-alanylalanine synthetase</fullName>
    </alternativeName>
</protein>
<organism evidence="17 18">
    <name type="scientific">Amnibacterium kyonggiense</name>
    <dbReference type="NCBI Taxonomy" id="595671"/>
    <lineage>
        <taxon>Bacteria</taxon>
        <taxon>Bacillati</taxon>
        <taxon>Actinomycetota</taxon>
        <taxon>Actinomycetes</taxon>
        <taxon>Micrococcales</taxon>
        <taxon>Microbacteriaceae</taxon>
        <taxon>Amnibacterium</taxon>
    </lineage>
</organism>
<comment type="catalytic activity">
    <reaction evidence="12">
        <text>2 D-alanine + ATP = D-alanyl-D-alanine + ADP + phosphate + H(+)</text>
        <dbReference type="Rhea" id="RHEA:11224"/>
        <dbReference type="ChEBI" id="CHEBI:15378"/>
        <dbReference type="ChEBI" id="CHEBI:30616"/>
        <dbReference type="ChEBI" id="CHEBI:43474"/>
        <dbReference type="ChEBI" id="CHEBI:57416"/>
        <dbReference type="ChEBI" id="CHEBI:57822"/>
        <dbReference type="ChEBI" id="CHEBI:456216"/>
        <dbReference type="EC" id="6.3.2.4"/>
    </reaction>
</comment>
<comment type="cofactor">
    <cofactor evidence="14">
        <name>Mg(2+)</name>
        <dbReference type="ChEBI" id="CHEBI:18420"/>
    </cofactor>
    <cofactor evidence="14">
        <name>Mn(2+)</name>
        <dbReference type="ChEBI" id="CHEBI:29035"/>
    </cofactor>
    <text evidence="14">Binds 2 magnesium or manganese ions per subunit.</text>
</comment>
<evidence type="ECO:0000256" key="4">
    <source>
        <dbReference type="ARBA" id="ARBA00022723"/>
    </source>
</evidence>
<dbReference type="InterPro" id="IPR011095">
    <property type="entry name" value="Dala_Dala_lig_C"/>
</dbReference>
<dbReference type="Gene3D" id="3.40.50.20">
    <property type="match status" value="1"/>
</dbReference>
<dbReference type="GO" id="GO:0005524">
    <property type="term" value="F:ATP binding"/>
    <property type="evidence" value="ECO:0007669"/>
    <property type="project" value="UniProtKB-UniRule"/>
</dbReference>
<feature type="binding site" evidence="14">
    <location>
        <position position="280"/>
    </location>
    <ligand>
        <name>Mg(2+)</name>
        <dbReference type="ChEBI" id="CHEBI:18420"/>
        <label>1</label>
    </ligand>
</feature>
<evidence type="ECO:0000256" key="2">
    <source>
        <dbReference type="ARBA" id="ARBA00010871"/>
    </source>
</evidence>
<evidence type="ECO:0000256" key="1">
    <source>
        <dbReference type="ARBA" id="ARBA00001936"/>
    </source>
</evidence>
<dbReference type="PANTHER" id="PTHR23132">
    <property type="entry name" value="D-ALANINE--D-ALANINE LIGASE"/>
    <property type="match status" value="1"/>
</dbReference>
<dbReference type="UniPathway" id="UPA00219"/>
<dbReference type="GO" id="GO:0005829">
    <property type="term" value="C:cytosol"/>
    <property type="evidence" value="ECO:0007669"/>
    <property type="project" value="TreeGrafter"/>
</dbReference>
<dbReference type="InterPro" id="IPR005905">
    <property type="entry name" value="D_ala_D_ala"/>
</dbReference>
<dbReference type="EMBL" id="SOAM01000001">
    <property type="protein sequence ID" value="TDS80557.1"/>
    <property type="molecule type" value="Genomic_DNA"/>
</dbReference>
<feature type="binding site" evidence="14">
    <location>
        <position position="268"/>
    </location>
    <ligand>
        <name>Mg(2+)</name>
        <dbReference type="ChEBI" id="CHEBI:18420"/>
        <label>1</label>
    </ligand>
</feature>
<evidence type="ECO:0000256" key="15">
    <source>
        <dbReference type="PROSITE-ProRule" id="PRU00409"/>
    </source>
</evidence>
<dbReference type="InterPro" id="IPR013815">
    <property type="entry name" value="ATP_grasp_subdomain_1"/>
</dbReference>
<dbReference type="GO" id="GO:0008716">
    <property type="term" value="F:D-alanine-D-alanine ligase activity"/>
    <property type="evidence" value="ECO:0007669"/>
    <property type="project" value="UniProtKB-UniRule"/>
</dbReference>
<comment type="subcellular location">
    <subcellularLocation>
        <location evidence="12">Cytoplasm</location>
    </subcellularLocation>
</comment>
<dbReference type="InterPro" id="IPR000291">
    <property type="entry name" value="D-Ala_lig_Van_CS"/>
</dbReference>
<dbReference type="AlphaFoldDB" id="A0A4R7FRV2"/>
<dbReference type="InterPro" id="IPR016185">
    <property type="entry name" value="PreATP-grasp_dom_sf"/>
</dbReference>
<evidence type="ECO:0000256" key="13">
    <source>
        <dbReference type="PIRSR" id="PIRSR039102-1"/>
    </source>
</evidence>
<dbReference type="OrthoDB" id="9813261at2"/>
<dbReference type="Gene3D" id="3.30.1490.20">
    <property type="entry name" value="ATP-grasp fold, A domain"/>
    <property type="match status" value="1"/>
</dbReference>
<keyword evidence="4 14" id="KW-0479">Metal-binding</keyword>
<reference evidence="17 18" key="1">
    <citation type="submission" date="2019-03" db="EMBL/GenBank/DDBJ databases">
        <title>Genomic Encyclopedia of Archaeal and Bacterial Type Strains, Phase II (KMG-II): from individual species to whole genera.</title>
        <authorList>
            <person name="Goeker M."/>
        </authorList>
    </citation>
    <scope>NUCLEOTIDE SEQUENCE [LARGE SCALE GENOMIC DNA]</scope>
    <source>
        <strain evidence="17 18">DSM 24782</strain>
    </source>
</reference>
<keyword evidence="9 12" id="KW-0573">Peptidoglycan synthesis</keyword>
<keyword evidence="10 14" id="KW-0464">Manganese</keyword>
<evidence type="ECO:0000256" key="11">
    <source>
        <dbReference type="ARBA" id="ARBA00023316"/>
    </source>
</evidence>
<dbReference type="PANTHER" id="PTHR23132:SF25">
    <property type="entry name" value="D-ALANINE--D-ALANINE LIGASE A"/>
    <property type="match status" value="1"/>
</dbReference>
<evidence type="ECO:0000256" key="9">
    <source>
        <dbReference type="ARBA" id="ARBA00022984"/>
    </source>
</evidence>
<comment type="pathway">
    <text evidence="12">Cell wall biogenesis; peptidoglycan biosynthesis.</text>
</comment>
<dbReference type="GO" id="GO:0046872">
    <property type="term" value="F:metal ion binding"/>
    <property type="evidence" value="ECO:0007669"/>
    <property type="project" value="UniProtKB-KW"/>
</dbReference>
<comment type="cofactor">
    <cofactor evidence="1">
        <name>Mn(2+)</name>
        <dbReference type="ChEBI" id="CHEBI:29035"/>
    </cofactor>
</comment>
<dbReference type="Pfam" id="PF07478">
    <property type="entry name" value="Dala_Dala_lig_C"/>
    <property type="match status" value="1"/>
</dbReference>
<evidence type="ECO:0000256" key="10">
    <source>
        <dbReference type="ARBA" id="ARBA00023211"/>
    </source>
</evidence>
<keyword evidence="7 14" id="KW-0460">Magnesium</keyword>
<evidence type="ECO:0000259" key="16">
    <source>
        <dbReference type="PROSITE" id="PS50975"/>
    </source>
</evidence>
<dbReference type="SUPFAM" id="SSF56059">
    <property type="entry name" value="Glutathione synthetase ATP-binding domain-like"/>
    <property type="match status" value="1"/>
</dbReference>
<feature type="domain" description="ATP-grasp" evidence="16">
    <location>
        <begin position="118"/>
        <end position="313"/>
    </location>
</feature>
<feature type="active site" evidence="13">
    <location>
        <position position="291"/>
    </location>
</feature>
<keyword evidence="11 12" id="KW-0961">Cell wall biogenesis/degradation</keyword>
<comment type="similarity">
    <text evidence="2 12">Belongs to the D-alanine--D-alanine ligase family.</text>
</comment>
<dbReference type="Pfam" id="PF01820">
    <property type="entry name" value="Dala_Dala_lig_N"/>
    <property type="match status" value="1"/>
</dbReference>
<keyword evidence="18" id="KW-1185">Reference proteome</keyword>
<dbReference type="GO" id="GO:0008360">
    <property type="term" value="P:regulation of cell shape"/>
    <property type="evidence" value="ECO:0007669"/>
    <property type="project" value="UniProtKB-KW"/>
</dbReference>
<proteinExistence type="inferred from homology"/>
<evidence type="ECO:0000256" key="3">
    <source>
        <dbReference type="ARBA" id="ARBA00022598"/>
    </source>
</evidence>
<feature type="binding site" evidence="14">
    <location>
        <position position="282"/>
    </location>
    <ligand>
        <name>Mg(2+)</name>
        <dbReference type="ChEBI" id="CHEBI:18420"/>
        <label>2</label>
    </ligand>
</feature>
<dbReference type="NCBIfam" id="TIGR01205">
    <property type="entry name" value="D_ala_D_alaTIGR"/>
    <property type="match status" value="1"/>
</dbReference>
<comment type="caution">
    <text evidence="17">The sequence shown here is derived from an EMBL/GenBank/DDBJ whole genome shotgun (WGS) entry which is preliminary data.</text>
</comment>
<keyword evidence="3 12" id="KW-0436">Ligase</keyword>
<feature type="binding site" evidence="14">
    <location>
        <position position="280"/>
    </location>
    <ligand>
        <name>Mg(2+)</name>
        <dbReference type="ChEBI" id="CHEBI:18420"/>
        <label>2</label>
    </ligand>
</feature>